<dbReference type="Pfam" id="PF18741">
    <property type="entry name" value="MTES_1575"/>
    <property type="match status" value="1"/>
</dbReference>
<evidence type="ECO:0000313" key="3">
    <source>
        <dbReference type="Proteomes" id="UP000220127"/>
    </source>
</evidence>
<proteinExistence type="predicted"/>
<accession>A0A9X6TW33</accession>
<dbReference type="Gene3D" id="3.40.960.10">
    <property type="entry name" value="VSR Endonuclease"/>
    <property type="match status" value="1"/>
</dbReference>
<evidence type="ECO:0000313" key="2">
    <source>
        <dbReference type="EMBL" id="PED11886.1"/>
    </source>
</evidence>
<name>A0A9X6TW33_BACTU</name>
<sequence>MMGLFVVLGCALLFFFLAQITTSSGGYKPDSDTQRRKCQSKLEKQVYDALRYKGYHPTVQQKVPGTRYKLDFAFYSPNGRKLDLEIDGPFHRVPENRRKDKRRDAHMKENGWCVIRISDIALKKGFEKEILLLESKLNDMGIQSNIKTDMILSEQK</sequence>
<dbReference type="InterPro" id="IPR011335">
    <property type="entry name" value="Restrct_endonuc-II-like"/>
</dbReference>
<dbReference type="InterPro" id="IPR049468">
    <property type="entry name" value="Restrct_endonuc-II-like_dom"/>
</dbReference>
<dbReference type="EMBL" id="NVMD01000028">
    <property type="protein sequence ID" value="PED11886.1"/>
    <property type="molecule type" value="Genomic_DNA"/>
</dbReference>
<gene>
    <name evidence="2" type="ORF">CON01_24655</name>
</gene>
<dbReference type="RefSeq" id="WP_097877670.1">
    <property type="nucleotide sequence ID" value="NZ_NTSD01000035.1"/>
</dbReference>
<reference evidence="2 3" key="1">
    <citation type="submission" date="2017-09" db="EMBL/GenBank/DDBJ databases">
        <title>Large-scale bioinformatics analysis of Bacillus genomes uncovers conserved roles of natural products in bacterial physiology.</title>
        <authorList>
            <consortium name="Agbiome Team Llc"/>
            <person name="Bleich R.M."/>
            <person name="Grubbs K.J."/>
            <person name="Santa Maria K.C."/>
            <person name="Allen S.E."/>
            <person name="Farag S."/>
            <person name="Shank E.A."/>
            <person name="Bowers A."/>
        </authorList>
    </citation>
    <scope>NUCLEOTIDE SEQUENCE [LARGE SCALE GENOMIC DNA]</scope>
    <source>
        <strain evidence="2 3">AFS094940</strain>
    </source>
</reference>
<comment type="caution">
    <text evidence="2">The sequence shown here is derived from an EMBL/GenBank/DDBJ whole genome shotgun (WGS) entry which is preliminary data.</text>
</comment>
<organism evidence="2 3">
    <name type="scientific">Bacillus thuringiensis</name>
    <dbReference type="NCBI Taxonomy" id="1428"/>
    <lineage>
        <taxon>Bacteria</taxon>
        <taxon>Bacillati</taxon>
        <taxon>Bacillota</taxon>
        <taxon>Bacilli</taxon>
        <taxon>Bacillales</taxon>
        <taxon>Bacillaceae</taxon>
        <taxon>Bacillus</taxon>
        <taxon>Bacillus cereus group</taxon>
    </lineage>
</organism>
<evidence type="ECO:0000259" key="1">
    <source>
        <dbReference type="Pfam" id="PF18741"/>
    </source>
</evidence>
<protein>
    <recommendedName>
        <fullName evidence="1">Restriction endonuclease type II-like domain-containing protein</fullName>
    </recommendedName>
</protein>
<dbReference type="AlphaFoldDB" id="A0A9X6TW33"/>
<dbReference type="SUPFAM" id="SSF52980">
    <property type="entry name" value="Restriction endonuclease-like"/>
    <property type="match status" value="1"/>
</dbReference>
<feature type="domain" description="Restriction endonuclease type II-like" evidence="1">
    <location>
        <begin position="43"/>
        <end position="123"/>
    </location>
</feature>
<dbReference type="Proteomes" id="UP000220127">
    <property type="component" value="Unassembled WGS sequence"/>
</dbReference>